<dbReference type="AlphaFoldDB" id="A0A512JII6"/>
<dbReference type="Proteomes" id="UP000321750">
    <property type="component" value="Unassembled WGS sequence"/>
</dbReference>
<sequence>MADSSTGSEAELAAVVAWLKQHNGETDSAWIDRLRNVFDTEREGMPPVSQLSEKTIEQIWARHLRSVKPR</sequence>
<name>A0A512JII6_9HYPH</name>
<evidence type="ECO:0000313" key="1">
    <source>
        <dbReference type="EMBL" id="GEP09778.1"/>
    </source>
</evidence>
<gene>
    <name evidence="1" type="ORF">MGN01_16230</name>
</gene>
<protein>
    <submittedName>
        <fullName evidence="1">Uncharacterized protein</fullName>
    </submittedName>
</protein>
<proteinExistence type="predicted"/>
<evidence type="ECO:0000313" key="2">
    <source>
        <dbReference type="Proteomes" id="UP000321750"/>
    </source>
</evidence>
<organism evidence="1 2">
    <name type="scientific">Methylobacterium gnaphalii</name>
    <dbReference type="NCBI Taxonomy" id="1010610"/>
    <lineage>
        <taxon>Bacteria</taxon>
        <taxon>Pseudomonadati</taxon>
        <taxon>Pseudomonadota</taxon>
        <taxon>Alphaproteobacteria</taxon>
        <taxon>Hyphomicrobiales</taxon>
        <taxon>Methylobacteriaceae</taxon>
        <taxon>Methylobacterium</taxon>
    </lineage>
</organism>
<accession>A0A512JII6</accession>
<dbReference type="EMBL" id="BJZV01000007">
    <property type="protein sequence ID" value="GEP09778.1"/>
    <property type="molecule type" value="Genomic_DNA"/>
</dbReference>
<reference evidence="1 2" key="1">
    <citation type="submission" date="2019-07" db="EMBL/GenBank/DDBJ databases">
        <title>Whole genome shotgun sequence of Methylobacterium gnaphalii NBRC 107716.</title>
        <authorList>
            <person name="Hosoyama A."/>
            <person name="Uohara A."/>
            <person name="Ohji S."/>
            <person name="Ichikawa N."/>
        </authorList>
    </citation>
    <scope>NUCLEOTIDE SEQUENCE [LARGE SCALE GENOMIC DNA]</scope>
    <source>
        <strain evidence="1 2">NBRC 107716</strain>
    </source>
</reference>
<comment type="caution">
    <text evidence="1">The sequence shown here is derived from an EMBL/GenBank/DDBJ whole genome shotgun (WGS) entry which is preliminary data.</text>
</comment>
<keyword evidence="2" id="KW-1185">Reference proteome</keyword>
<dbReference type="RefSeq" id="WP_147046084.1">
    <property type="nucleotide sequence ID" value="NZ_BJZV01000007.1"/>
</dbReference>